<reference evidence="1 2" key="1">
    <citation type="submission" date="2015-01" db="EMBL/GenBank/DDBJ databases">
        <title>Evolution of Trichinella species and genotypes.</title>
        <authorList>
            <person name="Korhonen P.K."/>
            <person name="Edoardo P."/>
            <person name="Giuseppe L.R."/>
            <person name="Gasser R.B."/>
        </authorList>
    </citation>
    <scope>NUCLEOTIDE SEQUENCE [LARGE SCALE GENOMIC DNA]</scope>
    <source>
        <strain evidence="1">ISS3</strain>
    </source>
</reference>
<evidence type="ECO:0000313" key="1">
    <source>
        <dbReference type="EMBL" id="KRY25174.1"/>
    </source>
</evidence>
<protein>
    <submittedName>
        <fullName evidence="1">Uncharacterized protein</fullName>
    </submittedName>
</protein>
<feature type="non-terminal residue" evidence="1">
    <location>
        <position position="69"/>
    </location>
</feature>
<dbReference type="AlphaFoldDB" id="A0A0V1AK38"/>
<evidence type="ECO:0000313" key="2">
    <source>
        <dbReference type="Proteomes" id="UP000054776"/>
    </source>
</evidence>
<proteinExistence type="predicted"/>
<accession>A0A0V1AK38</accession>
<organism evidence="1 2">
    <name type="scientific">Trichinella spiralis</name>
    <name type="common">Trichina worm</name>
    <dbReference type="NCBI Taxonomy" id="6334"/>
    <lineage>
        <taxon>Eukaryota</taxon>
        <taxon>Metazoa</taxon>
        <taxon>Ecdysozoa</taxon>
        <taxon>Nematoda</taxon>
        <taxon>Enoplea</taxon>
        <taxon>Dorylaimia</taxon>
        <taxon>Trichinellida</taxon>
        <taxon>Trichinellidae</taxon>
        <taxon>Trichinella</taxon>
    </lineage>
</organism>
<dbReference type="InParanoid" id="A0A0V1AK38"/>
<sequence length="69" mass="8021">MAIYIGSLYFTKVSFANIVNKLYLWKLADSQQNYCEVTYSSRTVVVCLEMTNRYNGNLHRNLVLNTSFT</sequence>
<comment type="caution">
    <text evidence="1">The sequence shown here is derived from an EMBL/GenBank/DDBJ whole genome shotgun (WGS) entry which is preliminary data.</text>
</comment>
<keyword evidence="2" id="KW-1185">Reference proteome</keyword>
<dbReference type="EMBL" id="JYDH01001128">
    <property type="protein sequence ID" value="KRY25174.1"/>
    <property type="molecule type" value="Genomic_DNA"/>
</dbReference>
<dbReference type="Proteomes" id="UP000054776">
    <property type="component" value="Unassembled WGS sequence"/>
</dbReference>
<gene>
    <name evidence="1" type="ORF">T01_12530</name>
</gene>
<name>A0A0V1AK38_TRISP</name>